<reference evidence="1 2" key="1">
    <citation type="journal article" date="2009" name="Proc. Natl. Acad. Sci. U.S.A.">
        <title>Hamiltonella defensa, genome evolution of protective bacterial endosymbiont from pathogenic ancestors.</title>
        <authorList>
            <person name="Degnan P.H."/>
            <person name="Yu Y."/>
            <person name="Sisneros N."/>
            <person name="Wing R.A."/>
            <person name="Moran N.A."/>
        </authorList>
    </citation>
    <scope>NUCLEOTIDE SEQUENCE [LARGE SCALE GENOMIC DNA]</scope>
    <source>
        <strain evidence="2">5AT</strain>
    </source>
</reference>
<evidence type="ECO:0000313" key="2">
    <source>
        <dbReference type="Proteomes" id="UP000002334"/>
    </source>
</evidence>
<protein>
    <submittedName>
        <fullName evidence="1">Uncharacterized protein</fullName>
    </submittedName>
</protein>
<gene>
    <name evidence="1" type="ordered locus">HDEF_0019</name>
</gene>
<organism evidence="1 2">
    <name type="scientific">Hamiltonella defensa subsp. Acyrthosiphon pisum (strain 5AT)</name>
    <dbReference type="NCBI Taxonomy" id="572265"/>
    <lineage>
        <taxon>Bacteria</taxon>
        <taxon>Pseudomonadati</taxon>
        <taxon>Pseudomonadota</taxon>
        <taxon>Gammaproteobacteria</taxon>
        <taxon>Enterobacterales</taxon>
        <taxon>Enterobacteriaceae</taxon>
        <taxon>aphid secondary symbionts</taxon>
        <taxon>Candidatus Williamhamiltonella</taxon>
    </lineage>
</organism>
<dbReference type="AlphaFoldDB" id="C4K835"/>
<dbReference type="KEGG" id="hde:HDEF_0019"/>
<evidence type="ECO:0000313" key="1">
    <source>
        <dbReference type="EMBL" id="ACQ66795.1"/>
    </source>
</evidence>
<dbReference type="EMBL" id="CP001277">
    <property type="protein sequence ID" value="ACQ66795.1"/>
    <property type="molecule type" value="Genomic_DNA"/>
</dbReference>
<dbReference type="Proteomes" id="UP000002334">
    <property type="component" value="Chromosome"/>
</dbReference>
<proteinExistence type="predicted"/>
<dbReference type="STRING" id="572265.HDEF_0019"/>
<dbReference type="HOGENOM" id="CLU_3403891_0_0_6"/>
<accession>C4K835</accession>
<name>C4K835_HAMD5</name>
<sequence length="30" mass="3733">MFLYQIKKSRCIEWHFLTINWVKTDVKAAY</sequence>
<keyword evidence="2" id="KW-1185">Reference proteome</keyword>